<feature type="non-terminal residue" evidence="1">
    <location>
        <position position="73"/>
    </location>
</feature>
<accession>A0A382N1Z3</accession>
<dbReference type="AlphaFoldDB" id="A0A382N1Z3"/>
<protein>
    <submittedName>
        <fullName evidence="1">Uncharacterized protein</fullName>
    </submittedName>
</protein>
<name>A0A382N1Z3_9ZZZZ</name>
<proteinExistence type="predicted"/>
<gene>
    <name evidence="1" type="ORF">METZ01_LOCUS308078</name>
</gene>
<evidence type="ECO:0000313" key="1">
    <source>
        <dbReference type="EMBL" id="SVC55224.1"/>
    </source>
</evidence>
<reference evidence="1" key="1">
    <citation type="submission" date="2018-05" db="EMBL/GenBank/DDBJ databases">
        <authorList>
            <person name="Lanie J.A."/>
            <person name="Ng W.-L."/>
            <person name="Kazmierczak K.M."/>
            <person name="Andrzejewski T.M."/>
            <person name="Davidsen T.M."/>
            <person name="Wayne K.J."/>
            <person name="Tettelin H."/>
            <person name="Glass J.I."/>
            <person name="Rusch D."/>
            <person name="Podicherti R."/>
            <person name="Tsui H.-C.T."/>
            <person name="Winkler M.E."/>
        </authorList>
    </citation>
    <scope>NUCLEOTIDE SEQUENCE</scope>
</reference>
<sequence>MTLQRIDSRDFANIQDDPVRPELDMDFRLADGREVYGLYEGTALLAVICAAYVSQIPHTVAELGQWSLPLGTS</sequence>
<organism evidence="1">
    <name type="scientific">marine metagenome</name>
    <dbReference type="NCBI Taxonomy" id="408172"/>
    <lineage>
        <taxon>unclassified sequences</taxon>
        <taxon>metagenomes</taxon>
        <taxon>ecological metagenomes</taxon>
    </lineage>
</organism>
<dbReference type="EMBL" id="UINC01097483">
    <property type="protein sequence ID" value="SVC55224.1"/>
    <property type="molecule type" value="Genomic_DNA"/>
</dbReference>